<evidence type="ECO:0000256" key="1">
    <source>
        <dbReference type="ARBA" id="ARBA00004305"/>
    </source>
</evidence>
<dbReference type="InterPro" id="IPR014730">
    <property type="entry name" value="ETF_a/b_N"/>
</dbReference>
<evidence type="ECO:0000259" key="6">
    <source>
        <dbReference type="SMART" id="SM00893"/>
    </source>
</evidence>
<dbReference type="PIRSF" id="PIRSF000090">
    <property type="entry name" value="Beta-ETF"/>
    <property type="match status" value="1"/>
</dbReference>
<dbReference type="SMART" id="SM00893">
    <property type="entry name" value="ETF"/>
    <property type="match status" value="1"/>
</dbReference>
<dbReference type="AlphaFoldDB" id="A0AAV1HUI4"/>
<comment type="caution">
    <text evidence="7">The sequence shown here is derived from an EMBL/GenBank/DDBJ whole genome shotgun (WGS) entry which is preliminary data.</text>
</comment>
<dbReference type="InterPro" id="IPR014729">
    <property type="entry name" value="Rossmann-like_a/b/a_fold"/>
</dbReference>
<feature type="domain" description="Electron transfer flavoprotein alpha/beta-subunit N-terminal" evidence="6">
    <location>
        <begin position="24"/>
        <end position="214"/>
    </location>
</feature>
<dbReference type="GO" id="GO:0033539">
    <property type="term" value="P:fatty acid beta-oxidation using acyl-CoA dehydrogenase"/>
    <property type="evidence" value="ECO:0007669"/>
    <property type="project" value="TreeGrafter"/>
</dbReference>
<dbReference type="EMBL" id="CAUYUE010000003">
    <property type="protein sequence ID" value="CAK0750559.1"/>
    <property type="molecule type" value="Genomic_DNA"/>
</dbReference>
<dbReference type="GO" id="GO:0005759">
    <property type="term" value="C:mitochondrial matrix"/>
    <property type="evidence" value="ECO:0007669"/>
    <property type="project" value="UniProtKB-SubCell"/>
</dbReference>
<reference evidence="7 8" key="1">
    <citation type="submission" date="2023-10" db="EMBL/GenBank/DDBJ databases">
        <authorList>
            <person name="Maclean D."/>
            <person name="Macfadyen A."/>
        </authorList>
    </citation>
    <scope>NUCLEOTIDE SEQUENCE [LARGE SCALE GENOMIC DNA]</scope>
</reference>
<dbReference type="Gene3D" id="3.40.50.620">
    <property type="entry name" value="HUPs"/>
    <property type="match status" value="1"/>
</dbReference>
<dbReference type="CDD" id="cd01714">
    <property type="entry name" value="ETF_beta"/>
    <property type="match status" value="1"/>
</dbReference>
<keyword evidence="4 5" id="KW-0249">Electron transport</keyword>
<evidence type="ECO:0000256" key="4">
    <source>
        <dbReference type="ARBA" id="ARBA00022982"/>
    </source>
</evidence>
<dbReference type="InterPro" id="IPR012255">
    <property type="entry name" value="ETF_b"/>
</dbReference>
<comment type="similarity">
    <text evidence="2 5">Belongs to the ETF beta-subunit/FixA family.</text>
</comment>
<dbReference type="PANTHER" id="PTHR21294:SF8">
    <property type="entry name" value="ELECTRON TRANSFER FLAVOPROTEIN SUBUNIT BETA"/>
    <property type="match status" value="1"/>
</dbReference>
<protein>
    <recommendedName>
        <fullName evidence="5">Electron transfer flavoprotein subunit beta</fullName>
        <shortName evidence="5">Beta-ETF</shortName>
    </recommendedName>
</protein>
<dbReference type="InterPro" id="IPR000049">
    <property type="entry name" value="ET-Flavoprotein_bsu_CS"/>
</dbReference>
<comment type="function">
    <text evidence="5">The electron transfer flavoprotein serves as a specific electron acceptor for several dehydrogenases, including five acyl-CoA dehydrogenases, glutaryl-CoA and sarcosine dehydrogenase. It transfers the electrons to the main mitochondrial respiratory chain via ETF-ubiquinone oxidoreductase (ETF dehydrogenase).</text>
</comment>
<dbReference type="SUPFAM" id="SSF52402">
    <property type="entry name" value="Adenine nucleotide alpha hydrolases-like"/>
    <property type="match status" value="1"/>
</dbReference>
<organism evidence="7 8">
    <name type="scientific">Coccomyxa viridis</name>
    <dbReference type="NCBI Taxonomy" id="1274662"/>
    <lineage>
        <taxon>Eukaryota</taxon>
        <taxon>Viridiplantae</taxon>
        <taxon>Chlorophyta</taxon>
        <taxon>core chlorophytes</taxon>
        <taxon>Trebouxiophyceae</taxon>
        <taxon>Trebouxiophyceae incertae sedis</taxon>
        <taxon>Coccomyxaceae</taxon>
        <taxon>Coccomyxa</taxon>
    </lineage>
</organism>
<gene>
    <name evidence="7" type="ORF">CVIRNUC_002000</name>
</gene>
<dbReference type="PANTHER" id="PTHR21294">
    <property type="entry name" value="ELECTRON TRANSFER FLAVOPROTEIN BETA-SUBUNIT"/>
    <property type="match status" value="1"/>
</dbReference>
<sequence>MKKILVAVKRVIDYNARIRVKPDKSGVEMTNVKMSMNPFCEIAMEEALRLREKKLAEEVLAVSMGTKACQDQLRTALAMGADRGIHVLTDAELQPLAVAKLLAKVAEREEPDLLMLGKQAIDDDCNQTGQMVAALLRWPQATFASKVEVDTAEKQAVVTREIDGGLETLRLRLPAVVTTDLRLNEPRYATLPNIMKAKKKPIQQLTPEELGVDVTPRLQTIRLEEPPKRKGGIMVSSIEELVDKLKNEAKVL</sequence>
<evidence type="ECO:0000256" key="2">
    <source>
        <dbReference type="ARBA" id="ARBA00007557"/>
    </source>
</evidence>
<dbReference type="GO" id="GO:0009063">
    <property type="term" value="P:amino acid catabolic process"/>
    <property type="evidence" value="ECO:0007669"/>
    <property type="project" value="TreeGrafter"/>
</dbReference>
<proteinExistence type="inferred from homology"/>
<comment type="subcellular location">
    <subcellularLocation>
        <location evidence="1 5">Mitochondrion matrix</location>
    </subcellularLocation>
</comment>
<dbReference type="PROSITE" id="PS01065">
    <property type="entry name" value="ETF_BETA"/>
    <property type="match status" value="1"/>
</dbReference>
<dbReference type="GO" id="GO:0009055">
    <property type="term" value="F:electron transfer activity"/>
    <property type="evidence" value="ECO:0007669"/>
    <property type="project" value="InterPro"/>
</dbReference>
<keyword evidence="3 5" id="KW-0813">Transport</keyword>
<dbReference type="FunFam" id="3.40.50.620:FF:000011">
    <property type="entry name" value="Electron transfer flavoprotein subunit beta"/>
    <property type="match status" value="1"/>
</dbReference>
<keyword evidence="8" id="KW-1185">Reference proteome</keyword>
<evidence type="ECO:0000256" key="3">
    <source>
        <dbReference type="ARBA" id="ARBA00022448"/>
    </source>
</evidence>
<accession>A0AAV1HUI4</accession>
<evidence type="ECO:0000256" key="5">
    <source>
        <dbReference type="PIRNR" id="PIRNR000090"/>
    </source>
</evidence>
<comment type="subunit">
    <text evidence="5">Heterodimer of an alpha and a beta subunit.</text>
</comment>
<evidence type="ECO:0000313" key="7">
    <source>
        <dbReference type="EMBL" id="CAK0750559.1"/>
    </source>
</evidence>
<keyword evidence="5" id="KW-0496">Mitochondrion</keyword>
<dbReference type="Pfam" id="PF01012">
    <property type="entry name" value="ETF"/>
    <property type="match status" value="1"/>
</dbReference>
<evidence type="ECO:0000313" key="8">
    <source>
        <dbReference type="Proteomes" id="UP001314263"/>
    </source>
</evidence>
<dbReference type="InterPro" id="IPR033948">
    <property type="entry name" value="ETF_beta_N"/>
</dbReference>
<name>A0AAV1HUI4_9CHLO</name>
<dbReference type="Proteomes" id="UP001314263">
    <property type="component" value="Unassembled WGS sequence"/>
</dbReference>